<evidence type="ECO:0000259" key="8">
    <source>
        <dbReference type="Pfam" id="PF01435"/>
    </source>
</evidence>
<keyword evidence="3 6" id="KW-0378">Hydrolase</keyword>
<evidence type="ECO:0000313" key="9">
    <source>
        <dbReference type="EMBL" id="MDI3319048.1"/>
    </source>
</evidence>
<dbReference type="Gene3D" id="3.30.2010.10">
    <property type="entry name" value="Metalloproteases ('zincins'), catalytic domain"/>
    <property type="match status" value="1"/>
</dbReference>
<dbReference type="CDD" id="cd07331">
    <property type="entry name" value="M48C_Oma1_like"/>
    <property type="match status" value="1"/>
</dbReference>
<keyword evidence="1 6" id="KW-0645">Protease</keyword>
<evidence type="ECO:0000256" key="4">
    <source>
        <dbReference type="ARBA" id="ARBA00022833"/>
    </source>
</evidence>
<keyword evidence="7" id="KW-0732">Signal</keyword>
<dbReference type="InterPro" id="IPR051156">
    <property type="entry name" value="Mito/Outer_Membr_Metalloprot"/>
</dbReference>
<evidence type="ECO:0000256" key="1">
    <source>
        <dbReference type="ARBA" id="ARBA00022670"/>
    </source>
</evidence>
<evidence type="ECO:0000256" key="3">
    <source>
        <dbReference type="ARBA" id="ARBA00022801"/>
    </source>
</evidence>
<reference evidence="9 10" key="1">
    <citation type="submission" date="2023-05" db="EMBL/GenBank/DDBJ databases">
        <title>Genome sequence of Pinibacter sp. MAH-24.</title>
        <authorList>
            <person name="Huq M.A."/>
        </authorList>
    </citation>
    <scope>NUCLEOTIDE SEQUENCE [LARGE SCALE GENOMIC DNA]</scope>
    <source>
        <strain evidence="9 10">MAH-24</strain>
    </source>
</reference>
<comment type="similarity">
    <text evidence="6">Belongs to the peptidase M48 family.</text>
</comment>
<dbReference type="PANTHER" id="PTHR22726:SF1">
    <property type="entry name" value="METALLOENDOPEPTIDASE OMA1, MITOCHONDRIAL"/>
    <property type="match status" value="1"/>
</dbReference>
<dbReference type="Pfam" id="PF01435">
    <property type="entry name" value="Peptidase_M48"/>
    <property type="match status" value="1"/>
</dbReference>
<keyword evidence="2" id="KW-0479">Metal-binding</keyword>
<dbReference type="PANTHER" id="PTHR22726">
    <property type="entry name" value="METALLOENDOPEPTIDASE OMA1"/>
    <property type="match status" value="1"/>
</dbReference>
<evidence type="ECO:0000256" key="7">
    <source>
        <dbReference type="SAM" id="SignalP"/>
    </source>
</evidence>
<evidence type="ECO:0000313" key="10">
    <source>
        <dbReference type="Proteomes" id="UP001226434"/>
    </source>
</evidence>
<accession>A0ABT6R973</accession>
<protein>
    <submittedName>
        <fullName evidence="9">M48 family metallopeptidase</fullName>
    </submittedName>
</protein>
<dbReference type="Proteomes" id="UP001226434">
    <property type="component" value="Unassembled WGS sequence"/>
</dbReference>
<dbReference type="PROSITE" id="PS51257">
    <property type="entry name" value="PROKAR_LIPOPROTEIN"/>
    <property type="match status" value="1"/>
</dbReference>
<evidence type="ECO:0000256" key="5">
    <source>
        <dbReference type="ARBA" id="ARBA00023049"/>
    </source>
</evidence>
<proteinExistence type="inferred from homology"/>
<dbReference type="InterPro" id="IPR001915">
    <property type="entry name" value="Peptidase_M48"/>
</dbReference>
<comment type="cofactor">
    <cofactor evidence="6">
        <name>Zn(2+)</name>
        <dbReference type="ChEBI" id="CHEBI:29105"/>
    </cofactor>
    <text evidence="6">Binds 1 zinc ion per subunit.</text>
</comment>
<feature type="chain" id="PRO_5045683827" evidence="7">
    <location>
        <begin position="19"/>
        <end position="276"/>
    </location>
</feature>
<keyword evidence="10" id="KW-1185">Reference proteome</keyword>
<sequence length="276" mass="30295">MKRIISTFLLPLSVAAMMSSCTRNGFTGRSQLSLVPESQVQAMALTEYTQFLDSVKVVSAADKNAQMVTRVGQRIANAVTQYAAANNMSDQLQGYKWEYHLVQSNEVNAWCMPGGKIVVYTGLLPITQNENALAVVMGHEVMHAVAKHGSERMSQGLVQQYGGEALSVMLASKPAATQQLFMTAYGVGSQVGVMLPFSRKDELEADKFGLYFCAMAGYDPREAIPLWQRMEKASEGSSRPPEILSTHPIESTRIAQLQQIMPEALKYYKPATNASK</sequence>
<feature type="domain" description="Peptidase M48" evidence="8">
    <location>
        <begin position="74"/>
        <end position="259"/>
    </location>
</feature>
<evidence type="ECO:0000256" key="2">
    <source>
        <dbReference type="ARBA" id="ARBA00022723"/>
    </source>
</evidence>
<name>A0ABT6R973_9BACT</name>
<organism evidence="9 10">
    <name type="scientific">Pinibacter soli</name>
    <dbReference type="NCBI Taxonomy" id="3044211"/>
    <lineage>
        <taxon>Bacteria</taxon>
        <taxon>Pseudomonadati</taxon>
        <taxon>Bacteroidota</taxon>
        <taxon>Chitinophagia</taxon>
        <taxon>Chitinophagales</taxon>
        <taxon>Chitinophagaceae</taxon>
        <taxon>Pinibacter</taxon>
    </lineage>
</organism>
<evidence type="ECO:0000256" key="6">
    <source>
        <dbReference type="RuleBase" id="RU003983"/>
    </source>
</evidence>
<feature type="signal peptide" evidence="7">
    <location>
        <begin position="1"/>
        <end position="18"/>
    </location>
</feature>
<keyword evidence="5 6" id="KW-0482">Metalloprotease</keyword>
<dbReference type="EMBL" id="JASBRG010000003">
    <property type="protein sequence ID" value="MDI3319048.1"/>
    <property type="molecule type" value="Genomic_DNA"/>
</dbReference>
<dbReference type="RefSeq" id="WP_282333164.1">
    <property type="nucleotide sequence ID" value="NZ_JASBRG010000003.1"/>
</dbReference>
<keyword evidence="4 6" id="KW-0862">Zinc</keyword>
<gene>
    <name evidence="9" type="ORF">QJ048_04655</name>
</gene>
<comment type="caution">
    <text evidence="9">The sequence shown here is derived from an EMBL/GenBank/DDBJ whole genome shotgun (WGS) entry which is preliminary data.</text>
</comment>